<evidence type="ECO:0000256" key="2">
    <source>
        <dbReference type="ARBA" id="ARBA00022475"/>
    </source>
</evidence>
<comment type="subcellular location">
    <subcellularLocation>
        <location evidence="1">Cell membrane</location>
        <topology evidence="1">Multi-pass membrane protein</topology>
    </subcellularLocation>
</comment>
<dbReference type="HOGENOM" id="CLU_2230287_0_0_2"/>
<feature type="transmembrane region" description="Helical" evidence="6">
    <location>
        <begin position="82"/>
        <end position="103"/>
    </location>
</feature>
<dbReference type="AlphaFoldDB" id="D8JBY8"/>
<keyword evidence="4 6" id="KW-1133">Transmembrane helix</keyword>
<evidence type="ECO:0000256" key="4">
    <source>
        <dbReference type="ARBA" id="ARBA00022989"/>
    </source>
</evidence>
<keyword evidence="5 6" id="KW-0472">Membrane</keyword>
<feature type="transmembrane region" description="Helical" evidence="6">
    <location>
        <begin position="21"/>
        <end position="40"/>
    </location>
</feature>
<evidence type="ECO:0000256" key="5">
    <source>
        <dbReference type="ARBA" id="ARBA00023136"/>
    </source>
</evidence>
<evidence type="ECO:0000256" key="1">
    <source>
        <dbReference type="ARBA" id="ARBA00004651"/>
    </source>
</evidence>
<dbReference type="Pfam" id="PF03601">
    <property type="entry name" value="Cons_hypoth698"/>
    <property type="match status" value="1"/>
</dbReference>
<dbReference type="Proteomes" id="UP000000390">
    <property type="component" value="Plasmid 2"/>
</dbReference>
<protein>
    <recommendedName>
        <fullName evidence="11">Sulfate exporter family transporter</fullName>
    </recommendedName>
</protein>
<geneLocation type="plasmid" evidence="7 9">
    <name>2</name>
</geneLocation>
<evidence type="ECO:0000313" key="10">
    <source>
        <dbReference type="Proteomes" id="UP000011645"/>
    </source>
</evidence>
<dbReference type="KEGG" id="hje:HacjB3_17763"/>
<evidence type="ECO:0000256" key="3">
    <source>
        <dbReference type="ARBA" id="ARBA00022692"/>
    </source>
</evidence>
<evidence type="ECO:0000313" key="8">
    <source>
        <dbReference type="EMBL" id="ELY38669.1"/>
    </source>
</evidence>
<evidence type="ECO:0000313" key="9">
    <source>
        <dbReference type="Proteomes" id="UP000000390"/>
    </source>
</evidence>
<organism evidence="7 9">
    <name type="scientific">Halalkalicoccus jeotgali (strain DSM 18796 / CECT 7217 / JCM 14584 / KCTC 4019 / B3)</name>
    <dbReference type="NCBI Taxonomy" id="795797"/>
    <lineage>
        <taxon>Archaea</taxon>
        <taxon>Methanobacteriati</taxon>
        <taxon>Methanobacteriota</taxon>
        <taxon>Stenosarchaea group</taxon>
        <taxon>Halobacteria</taxon>
        <taxon>Halobacteriales</taxon>
        <taxon>Halococcaceae</taxon>
        <taxon>Halalkalicoccus</taxon>
    </lineage>
</organism>
<feature type="transmembrane region" description="Helical" evidence="6">
    <location>
        <begin position="52"/>
        <end position="70"/>
    </location>
</feature>
<accession>D8JBY8</accession>
<dbReference type="GO" id="GO:0005886">
    <property type="term" value="C:plasma membrane"/>
    <property type="evidence" value="ECO:0007669"/>
    <property type="project" value="UniProtKB-SubCell"/>
</dbReference>
<dbReference type="EMBL" id="CP002064">
    <property type="protein sequence ID" value="ADJ16895.1"/>
    <property type="molecule type" value="Genomic_DNA"/>
</dbReference>
<proteinExistence type="predicted"/>
<dbReference type="Proteomes" id="UP000011645">
    <property type="component" value="Unassembled WGS sequence"/>
</dbReference>
<evidence type="ECO:0000313" key="7">
    <source>
        <dbReference type="EMBL" id="ADJ16895.1"/>
    </source>
</evidence>
<sequence>MQRDQFQSFEESFSIKAIRDTFPKFVIGFFGVMIIANSGILSNEQIISLENVSNWLFLLAFAGLGLEIRFETLRNTGLKPILLVFLSLVIVSTTSLILIAVLFGI</sequence>
<dbReference type="PANTHER" id="PTHR30106:SF1">
    <property type="entry name" value="UPF0324 MEMBRANE PROTEIN FN0533"/>
    <property type="match status" value="1"/>
</dbReference>
<dbReference type="InterPro" id="IPR018383">
    <property type="entry name" value="UPF0324_pro"/>
</dbReference>
<keyword evidence="3 6" id="KW-0812">Transmembrane</keyword>
<keyword evidence="2" id="KW-1003">Cell membrane</keyword>
<dbReference type="PANTHER" id="PTHR30106">
    <property type="entry name" value="INNER MEMBRANE PROTEIN YEIH-RELATED"/>
    <property type="match status" value="1"/>
</dbReference>
<evidence type="ECO:0000256" key="6">
    <source>
        <dbReference type="SAM" id="Phobius"/>
    </source>
</evidence>
<dbReference type="EMBL" id="AOHV01000020">
    <property type="protein sequence ID" value="ELY38669.1"/>
    <property type="molecule type" value="Genomic_DNA"/>
</dbReference>
<dbReference type="eggNOG" id="arCOG03873">
    <property type="taxonomic scope" value="Archaea"/>
</dbReference>
<keyword evidence="10" id="KW-1185">Reference proteome</keyword>
<name>D8JBY8_HALJB</name>
<reference evidence="8 10" key="2">
    <citation type="journal article" date="2014" name="PLoS Genet.">
        <title>Phylogenetically driven sequencing of extremely halophilic archaea reveals strategies for static and dynamic osmo-response.</title>
        <authorList>
            <person name="Becker E.A."/>
            <person name="Seitzer P.M."/>
            <person name="Tritt A."/>
            <person name="Larsen D."/>
            <person name="Krusor M."/>
            <person name="Yao A.I."/>
            <person name="Wu D."/>
            <person name="Madern D."/>
            <person name="Eisen J.A."/>
            <person name="Darling A.E."/>
            <person name="Facciotti M.T."/>
        </authorList>
    </citation>
    <scope>NUCLEOTIDE SEQUENCE [LARGE SCALE GENOMIC DNA]</scope>
    <source>
        <strain evidence="8">B3</strain>
        <strain evidence="10">DSM 18796 / CECT 7217 / JCM 14584 / KCTC 4019 / B3</strain>
    </source>
</reference>
<evidence type="ECO:0008006" key="11">
    <source>
        <dbReference type="Google" id="ProtNLM"/>
    </source>
</evidence>
<keyword evidence="7" id="KW-0614">Plasmid</keyword>
<reference evidence="7 9" key="1">
    <citation type="journal article" date="2010" name="J. Bacteriol.">
        <title>Complete genome sequence of Halalkalicoccus jeotgali B3(T), an extremely halophilic archaeon.</title>
        <authorList>
            <person name="Roh S.W."/>
            <person name="Nam Y.D."/>
            <person name="Nam S.H."/>
            <person name="Choi S.H."/>
            <person name="Park H.S."/>
            <person name="Bae J.W."/>
        </authorList>
    </citation>
    <scope>NUCLEOTIDE SEQUENCE [LARGE SCALE GENOMIC DNA]</scope>
    <source>
        <strain evidence="7">B3</strain>
        <strain evidence="9">DSM 18796 / CECT 7217 / JCM 14584 / KCTC 4019 / B3</strain>
        <plasmid evidence="9">2</plasmid>
    </source>
</reference>
<gene>
    <name evidence="7" type="ordered locus">HacjB3_17763</name>
    <name evidence="8" type="ORF">C497_07004</name>
</gene>